<dbReference type="AlphaFoldDB" id="A0A915EUU1"/>
<reference evidence="2" key="1">
    <citation type="submission" date="2022-11" db="UniProtKB">
        <authorList>
            <consortium name="WormBaseParasite"/>
        </authorList>
    </citation>
    <scope>IDENTIFICATION</scope>
</reference>
<sequence length="80" mass="9415">MTKLFEDNQQDLEMATEQLSGFLENELVDDSDLNELKQKVQDKARYVESRRNILIKMTDEGTDKNQWEFNTEVFIGTIVK</sequence>
<name>A0A915EUU1_9BILA</name>
<accession>A0A915EUU1</accession>
<keyword evidence="1" id="KW-1185">Reference proteome</keyword>
<dbReference type="Gene3D" id="1.20.120.1750">
    <property type="match status" value="1"/>
</dbReference>
<organism evidence="1 2">
    <name type="scientific">Ditylenchus dipsaci</name>
    <dbReference type="NCBI Taxonomy" id="166011"/>
    <lineage>
        <taxon>Eukaryota</taxon>
        <taxon>Metazoa</taxon>
        <taxon>Ecdysozoa</taxon>
        <taxon>Nematoda</taxon>
        <taxon>Chromadorea</taxon>
        <taxon>Rhabditida</taxon>
        <taxon>Tylenchina</taxon>
        <taxon>Tylenchomorpha</taxon>
        <taxon>Sphaerularioidea</taxon>
        <taxon>Anguinidae</taxon>
        <taxon>Anguininae</taxon>
        <taxon>Ditylenchus</taxon>
    </lineage>
</organism>
<dbReference type="Proteomes" id="UP000887574">
    <property type="component" value="Unplaced"/>
</dbReference>
<protein>
    <submittedName>
        <fullName evidence="2">Uncharacterized protein</fullName>
    </submittedName>
</protein>
<dbReference type="WBParaSite" id="jg9502">
    <property type="protein sequence ID" value="jg9502"/>
    <property type="gene ID" value="jg9502"/>
</dbReference>
<evidence type="ECO:0000313" key="1">
    <source>
        <dbReference type="Proteomes" id="UP000887574"/>
    </source>
</evidence>
<evidence type="ECO:0000313" key="2">
    <source>
        <dbReference type="WBParaSite" id="jg9502"/>
    </source>
</evidence>
<proteinExistence type="predicted"/>